<feature type="binding site" evidence="2">
    <location>
        <position position="374"/>
    </location>
    <ligand>
        <name>Zn(2+)</name>
        <dbReference type="ChEBI" id="CHEBI:29105"/>
        <note>catalytic</note>
    </ligand>
</feature>
<keyword evidence="3" id="KW-0732">Signal</keyword>
<dbReference type="PROSITE" id="PS51257">
    <property type="entry name" value="PROKAR_LIPOPROTEIN"/>
    <property type="match status" value="1"/>
</dbReference>
<feature type="binding site" evidence="2">
    <location>
        <position position="355"/>
    </location>
    <ligand>
        <name>Zn(2+)</name>
        <dbReference type="ChEBI" id="CHEBI:29105"/>
        <note>catalytic</note>
    </ligand>
</feature>
<feature type="binding site" evidence="2">
    <location>
        <position position="351"/>
    </location>
    <ligand>
        <name>Zn(2+)</name>
        <dbReference type="ChEBI" id="CHEBI:29105"/>
        <note>catalytic</note>
    </ligand>
</feature>
<dbReference type="InterPro" id="IPR014782">
    <property type="entry name" value="Peptidase_M1_dom"/>
</dbReference>
<gene>
    <name evidence="5" type="ORF">U732_396</name>
</gene>
<dbReference type="Pfam" id="PF01433">
    <property type="entry name" value="Peptidase_M1"/>
    <property type="match status" value="1"/>
</dbReference>
<protein>
    <submittedName>
        <fullName evidence="5">Peptidase M1 family protein</fullName>
    </submittedName>
</protein>
<feature type="chain" id="PRO_5039705149" evidence="3">
    <location>
        <begin position="24"/>
        <end position="712"/>
    </location>
</feature>
<dbReference type="CDD" id="cd09604">
    <property type="entry name" value="M1_APN_like"/>
    <property type="match status" value="1"/>
</dbReference>
<comment type="cofactor">
    <cofactor evidence="2">
        <name>Zn(2+)</name>
        <dbReference type="ChEBI" id="CHEBI:29105"/>
    </cofactor>
    <text evidence="2">Binds 1 zinc ion per subunit.</text>
</comment>
<dbReference type="PANTHER" id="PTHR45726">
    <property type="entry name" value="LEUKOTRIENE A-4 HYDROLASE"/>
    <property type="match status" value="1"/>
</dbReference>
<dbReference type="InterPro" id="IPR034015">
    <property type="entry name" value="M1_LTA4H"/>
</dbReference>
<evidence type="ECO:0000256" key="1">
    <source>
        <dbReference type="PIRSR" id="PIRSR634015-1"/>
    </source>
</evidence>
<dbReference type="OrthoDB" id="9814383at2"/>
<dbReference type="GO" id="GO:0008270">
    <property type="term" value="F:zinc ion binding"/>
    <property type="evidence" value="ECO:0007669"/>
    <property type="project" value="InterPro"/>
</dbReference>
<organism evidence="5 6">
    <name type="scientific">Clostridium argentinense CDC 2741</name>
    <dbReference type="NCBI Taxonomy" id="1418104"/>
    <lineage>
        <taxon>Bacteria</taxon>
        <taxon>Bacillati</taxon>
        <taxon>Bacillota</taxon>
        <taxon>Clostridia</taxon>
        <taxon>Eubacteriales</taxon>
        <taxon>Clostridiaceae</taxon>
        <taxon>Clostridium</taxon>
    </lineage>
</organism>
<dbReference type="PANTHER" id="PTHR45726:SF3">
    <property type="entry name" value="LEUKOTRIENE A-4 HYDROLASE"/>
    <property type="match status" value="1"/>
</dbReference>
<feature type="active site" description="Proton acceptor" evidence="1">
    <location>
        <position position="352"/>
    </location>
</feature>
<keyword evidence="2" id="KW-0862">Zinc</keyword>
<accession>A0A0C1R214</accession>
<dbReference type="EMBL" id="AYSO01000020">
    <property type="protein sequence ID" value="KIE44476.1"/>
    <property type="molecule type" value="Genomic_DNA"/>
</dbReference>
<comment type="caution">
    <text evidence="5">The sequence shown here is derived from an EMBL/GenBank/DDBJ whole genome shotgun (WGS) entry which is preliminary data.</text>
</comment>
<dbReference type="AlphaFoldDB" id="A0A0C1R214"/>
<evidence type="ECO:0000256" key="2">
    <source>
        <dbReference type="PIRSR" id="PIRSR634015-3"/>
    </source>
</evidence>
<dbReference type="SUPFAM" id="SSF55486">
    <property type="entry name" value="Metalloproteases ('zincins'), catalytic domain"/>
    <property type="match status" value="1"/>
</dbReference>
<evidence type="ECO:0000313" key="5">
    <source>
        <dbReference type="EMBL" id="KIE44476.1"/>
    </source>
</evidence>
<name>A0A0C1R214_9CLOT</name>
<feature type="signal peptide" evidence="3">
    <location>
        <begin position="1"/>
        <end position="23"/>
    </location>
</feature>
<dbReference type="Gene3D" id="1.10.390.10">
    <property type="entry name" value="Neutral Protease Domain 2"/>
    <property type="match status" value="1"/>
</dbReference>
<dbReference type="InterPro" id="IPR027268">
    <property type="entry name" value="Peptidase_M4/M1_CTD_sf"/>
</dbReference>
<evidence type="ECO:0000256" key="3">
    <source>
        <dbReference type="SAM" id="SignalP"/>
    </source>
</evidence>
<keyword evidence="2" id="KW-0479">Metal-binding</keyword>
<evidence type="ECO:0000259" key="4">
    <source>
        <dbReference type="Pfam" id="PF01433"/>
    </source>
</evidence>
<evidence type="ECO:0000313" key="6">
    <source>
        <dbReference type="Proteomes" id="UP000031366"/>
    </source>
</evidence>
<sequence>MKSTKKLVSLAIASMIISGMLVGCGNITGSKADNFNSFINYKIDVNLNEKDQTITAKQNVKFKNVYKDELKEISFNVFADAYNKKETQTEMFRNSNEKIAKENPDKKSEDFLGGIDIKSIKNSDGKELKFTKENQVLKVELEKGLKNSEEVSFDIEFDVKIPFGMNRLSYYNDVFSAVHWYPVVAVYDEKEKKWNEITYSKDFETDYFESSNYEVNLNVPKDFNVGITGTETEKIEGDRKIVSAKAENTREFVFFASKDYKKASKTKDGITVNIHYLSEDEKKDKLMNEYIDEAFSAIEFFGKKFGKYPYKEFDIFESYVEGVAIEYTGAIQLGRFNVDGNNPKKNSVFIHEIAHQWFHGIIGNNSETESFLDEGFADFSTYYYLDKTQGSENGFESMLLYESGPANKKITSTNKEVDGMSNQVYYDRGRTAIYELYKKVGEEKFDKLMQTYFDKYKFKNSTIKGLIETIEEVCGKDVADHFNDIINDPNFDLSDEYKLSPERQAELQAKSIKELYYSLFQMESTPELSLARIMHRRLNEEKVTLVKATGVSEKENIAQSKLIEKLTLQYEMNNVNFEVVEDSKIDENAIKNNNLIILGNSWNNSFYKKIESKINKKVTKEGFISDKNVKNENIFGAFIDKNPENEEYLAEVIFWNGEILDDENFEKTSQDIITKSTSFGSNFYEYIVYSNNGERLLDKKEKNPYSDFLQMD</sequence>
<dbReference type="Proteomes" id="UP000031366">
    <property type="component" value="Unassembled WGS sequence"/>
</dbReference>
<proteinExistence type="predicted"/>
<dbReference type="RefSeq" id="WP_052268264.1">
    <property type="nucleotide sequence ID" value="NZ_AYSO01000020.1"/>
</dbReference>
<dbReference type="GO" id="GO:0008237">
    <property type="term" value="F:metallopeptidase activity"/>
    <property type="evidence" value="ECO:0007669"/>
    <property type="project" value="InterPro"/>
</dbReference>
<reference evidence="5 6" key="1">
    <citation type="journal article" date="2015" name="Infect. Genet. Evol.">
        <title>Genomic sequences of six botulinum neurotoxin-producing strains representing three clostridial species illustrate the mobility and diversity of botulinum neurotoxin genes.</title>
        <authorList>
            <person name="Smith T.J."/>
            <person name="Hill K.K."/>
            <person name="Xie G."/>
            <person name="Foley B.T."/>
            <person name="Williamson C.H."/>
            <person name="Foster J.T."/>
            <person name="Johnson S.L."/>
            <person name="Chertkov O."/>
            <person name="Teshima H."/>
            <person name="Gibbons H.S."/>
            <person name="Johnsky L.A."/>
            <person name="Karavis M.A."/>
            <person name="Smith L.A."/>
        </authorList>
    </citation>
    <scope>NUCLEOTIDE SEQUENCE [LARGE SCALE GENOMIC DNA]</scope>
    <source>
        <strain evidence="5 6">CDC 2741</strain>
    </source>
</reference>
<feature type="domain" description="Peptidase M1 membrane alanine aminopeptidase" evidence="4">
    <location>
        <begin position="324"/>
        <end position="480"/>
    </location>
</feature>
<keyword evidence="6" id="KW-1185">Reference proteome</keyword>
<feature type="active site" description="Proton donor" evidence="1">
    <location>
        <position position="426"/>
    </location>
</feature>
<dbReference type="STRING" id="29341.RSJ17_04765"/>